<name>A0A8E2AVJ5_9APHY</name>
<sequence>MWCLIQSCSVTASRCNARRRMSSGFVLRLCKRCKCTARRLRRSHTRHHCESQLSTMQALYPRSSAQGPHPRARDQSCRSFLCSSGTTSRRPLSL</sequence>
<feature type="compositionally biased region" description="Polar residues" evidence="1">
    <location>
        <begin position="77"/>
        <end position="94"/>
    </location>
</feature>
<keyword evidence="3" id="KW-1185">Reference proteome</keyword>
<dbReference type="EMBL" id="KV722435">
    <property type="protein sequence ID" value="OCH89105.1"/>
    <property type="molecule type" value="Genomic_DNA"/>
</dbReference>
<gene>
    <name evidence="2" type="ORF">OBBRIDRAFT_41158</name>
</gene>
<organism evidence="2 3">
    <name type="scientific">Obba rivulosa</name>
    <dbReference type="NCBI Taxonomy" id="1052685"/>
    <lineage>
        <taxon>Eukaryota</taxon>
        <taxon>Fungi</taxon>
        <taxon>Dikarya</taxon>
        <taxon>Basidiomycota</taxon>
        <taxon>Agaricomycotina</taxon>
        <taxon>Agaricomycetes</taxon>
        <taxon>Polyporales</taxon>
        <taxon>Gelatoporiaceae</taxon>
        <taxon>Obba</taxon>
    </lineage>
</organism>
<evidence type="ECO:0000313" key="3">
    <source>
        <dbReference type="Proteomes" id="UP000250043"/>
    </source>
</evidence>
<proteinExistence type="predicted"/>
<protein>
    <submittedName>
        <fullName evidence="2">Uncharacterized protein</fullName>
    </submittedName>
</protein>
<dbReference type="AlphaFoldDB" id="A0A8E2AVJ5"/>
<evidence type="ECO:0000256" key="1">
    <source>
        <dbReference type="SAM" id="MobiDB-lite"/>
    </source>
</evidence>
<accession>A0A8E2AVJ5</accession>
<reference evidence="2 3" key="1">
    <citation type="submission" date="2016-07" db="EMBL/GenBank/DDBJ databases">
        <title>Draft genome of the white-rot fungus Obba rivulosa 3A-2.</title>
        <authorList>
            <consortium name="DOE Joint Genome Institute"/>
            <person name="Miettinen O."/>
            <person name="Riley R."/>
            <person name="Acob R."/>
            <person name="Barry K."/>
            <person name="Cullen D."/>
            <person name="De Vries R."/>
            <person name="Hainaut M."/>
            <person name="Hatakka A."/>
            <person name="Henrissat B."/>
            <person name="Hilden K."/>
            <person name="Kuo R."/>
            <person name="Labutti K."/>
            <person name="Lipzen A."/>
            <person name="Makela M.R."/>
            <person name="Sandor L."/>
            <person name="Spatafora J.W."/>
            <person name="Grigoriev I.V."/>
            <person name="Hibbett D.S."/>
        </authorList>
    </citation>
    <scope>NUCLEOTIDE SEQUENCE [LARGE SCALE GENOMIC DNA]</scope>
    <source>
        <strain evidence="2 3">3A-2</strain>
    </source>
</reference>
<evidence type="ECO:0000313" key="2">
    <source>
        <dbReference type="EMBL" id="OCH89105.1"/>
    </source>
</evidence>
<dbReference type="Proteomes" id="UP000250043">
    <property type="component" value="Unassembled WGS sequence"/>
</dbReference>
<feature type="region of interest" description="Disordered" evidence="1">
    <location>
        <begin position="60"/>
        <end position="94"/>
    </location>
</feature>